<dbReference type="EMBL" id="JBHLXP010000001">
    <property type="protein sequence ID" value="MFC0047897.1"/>
    <property type="molecule type" value="Genomic_DNA"/>
</dbReference>
<name>A0ABV6BAL0_9GAMM</name>
<evidence type="ECO:0000313" key="1">
    <source>
        <dbReference type="EMBL" id="MFC0047897.1"/>
    </source>
</evidence>
<reference evidence="1 2" key="1">
    <citation type="submission" date="2024-09" db="EMBL/GenBank/DDBJ databases">
        <authorList>
            <person name="Sun Q."/>
            <person name="Mori K."/>
        </authorList>
    </citation>
    <scope>NUCLEOTIDE SEQUENCE [LARGE SCALE GENOMIC DNA]</scope>
    <source>
        <strain evidence="1 2">KCTC 23315</strain>
    </source>
</reference>
<protein>
    <recommendedName>
        <fullName evidence="3">Transporter substrate-binding domain-containing protein</fullName>
    </recommendedName>
</protein>
<dbReference type="RefSeq" id="WP_377241562.1">
    <property type="nucleotide sequence ID" value="NZ_JBHLXP010000001.1"/>
</dbReference>
<evidence type="ECO:0000313" key="2">
    <source>
        <dbReference type="Proteomes" id="UP001589813"/>
    </source>
</evidence>
<proteinExistence type="predicted"/>
<gene>
    <name evidence="1" type="ORF">ACFFJP_06320</name>
</gene>
<evidence type="ECO:0008006" key="3">
    <source>
        <dbReference type="Google" id="ProtNLM"/>
    </source>
</evidence>
<organism evidence="1 2">
    <name type="scientific">Rheinheimera tilapiae</name>
    <dbReference type="NCBI Taxonomy" id="875043"/>
    <lineage>
        <taxon>Bacteria</taxon>
        <taxon>Pseudomonadati</taxon>
        <taxon>Pseudomonadota</taxon>
        <taxon>Gammaproteobacteria</taxon>
        <taxon>Chromatiales</taxon>
        <taxon>Chromatiaceae</taxon>
        <taxon>Rheinheimera</taxon>
    </lineage>
</organism>
<dbReference type="SUPFAM" id="SSF53850">
    <property type="entry name" value="Periplasmic binding protein-like II"/>
    <property type="match status" value="1"/>
</dbReference>
<accession>A0ABV6BAL0</accession>
<sequence length="155" mass="17399">MLLLTLLFSQQAAAAATFKTNMIQFDPWTCLVAGGDGSQTEGIIVDLLNEFERRSGYKTERTMVPYAWVEQNLQQGSTDFSLMAWGEACARYAERSSCLVPLSFGVRARKNFHIPDYDALYKIRIGTPRGLKIAPRYDADTVMNKQLVLDYTTGV</sequence>
<keyword evidence="2" id="KW-1185">Reference proteome</keyword>
<comment type="caution">
    <text evidence="1">The sequence shown here is derived from an EMBL/GenBank/DDBJ whole genome shotgun (WGS) entry which is preliminary data.</text>
</comment>
<dbReference type="Proteomes" id="UP001589813">
    <property type="component" value="Unassembled WGS sequence"/>
</dbReference>